<dbReference type="GO" id="GO:0016052">
    <property type="term" value="P:carbohydrate catabolic process"/>
    <property type="evidence" value="ECO:0007669"/>
    <property type="project" value="UniProtKB-ARBA"/>
</dbReference>
<dbReference type="Gene3D" id="3.40.1190.20">
    <property type="match status" value="1"/>
</dbReference>
<dbReference type="STRING" id="189381.GCA_900166615_02425"/>
<evidence type="ECO:0000256" key="5">
    <source>
        <dbReference type="ARBA" id="ARBA00022840"/>
    </source>
</evidence>
<name>A0A0M0G340_9BACI</name>
<dbReference type="OrthoDB" id="9801219at2"/>
<gene>
    <name evidence="10" type="ORF">AF331_17775</name>
</gene>
<dbReference type="PROSITE" id="PS00584">
    <property type="entry name" value="PFKB_KINASES_2"/>
    <property type="match status" value="1"/>
</dbReference>
<dbReference type="Pfam" id="PF00294">
    <property type="entry name" value="PfkB"/>
    <property type="match status" value="1"/>
</dbReference>
<keyword evidence="5 7" id="KW-0067">ATP-binding</keyword>
<dbReference type="EC" id="2.7.1.144" evidence="7"/>
<dbReference type="PANTHER" id="PTHR46566">
    <property type="entry name" value="1-PHOSPHOFRUCTOKINASE-RELATED"/>
    <property type="match status" value="1"/>
</dbReference>
<dbReference type="FunFam" id="3.40.1190.20:FF:000001">
    <property type="entry name" value="Phosphofructokinase"/>
    <property type="match status" value="1"/>
</dbReference>
<evidence type="ECO:0000256" key="3">
    <source>
        <dbReference type="ARBA" id="ARBA00022741"/>
    </source>
</evidence>
<dbReference type="InterPro" id="IPR002173">
    <property type="entry name" value="Carboh/pur_kinase_PfkB_CS"/>
</dbReference>
<dbReference type="GO" id="GO:0005988">
    <property type="term" value="P:lactose metabolic process"/>
    <property type="evidence" value="ECO:0007669"/>
    <property type="project" value="UniProtKB-KW"/>
</dbReference>
<dbReference type="GO" id="GO:0008662">
    <property type="term" value="F:1-phosphofructokinase activity"/>
    <property type="evidence" value="ECO:0007669"/>
    <property type="project" value="UniProtKB-UniRule"/>
</dbReference>
<dbReference type="GO" id="GO:2001059">
    <property type="term" value="P:D-tagatose 6-phosphate catabolic process"/>
    <property type="evidence" value="ECO:0007669"/>
    <property type="project" value="UniProtKB-UniPathway"/>
</dbReference>
<keyword evidence="7" id="KW-0423">Lactose metabolism</keyword>
<dbReference type="GO" id="GO:0005524">
    <property type="term" value="F:ATP binding"/>
    <property type="evidence" value="ECO:0007669"/>
    <property type="project" value="UniProtKB-UniRule"/>
</dbReference>
<dbReference type="PANTHER" id="PTHR46566:SF1">
    <property type="entry name" value="1-PHOSPHOFRUCTOKINASE"/>
    <property type="match status" value="1"/>
</dbReference>
<comment type="catalytic activity">
    <reaction evidence="7">
        <text>D-tagatofuranose 6-phosphate + ATP = D-tagatofuranose 1,6-bisphosphate + ADP + H(+)</text>
        <dbReference type="Rhea" id="RHEA:12420"/>
        <dbReference type="ChEBI" id="CHEBI:15378"/>
        <dbReference type="ChEBI" id="CHEBI:30616"/>
        <dbReference type="ChEBI" id="CHEBI:58694"/>
        <dbReference type="ChEBI" id="CHEBI:58695"/>
        <dbReference type="ChEBI" id="CHEBI:456216"/>
        <dbReference type="EC" id="2.7.1.144"/>
    </reaction>
</comment>
<dbReference type="InterPro" id="IPR029056">
    <property type="entry name" value="Ribokinase-like"/>
</dbReference>
<dbReference type="UniPathway" id="UPA00704">
    <property type="reaction ID" value="UER00715"/>
</dbReference>
<dbReference type="GO" id="GO:0044281">
    <property type="term" value="P:small molecule metabolic process"/>
    <property type="evidence" value="ECO:0007669"/>
    <property type="project" value="UniProtKB-ARBA"/>
</dbReference>
<evidence type="ECO:0000256" key="7">
    <source>
        <dbReference type="PIRNR" id="PIRNR000535"/>
    </source>
</evidence>
<dbReference type="RefSeq" id="WP_053429370.1">
    <property type="nucleotide sequence ID" value="NZ_JAMQJB010000013.1"/>
</dbReference>
<dbReference type="EMBL" id="LGUE01000005">
    <property type="protein sequence ID" value="KON83987.1"/>
    <property type="molecule type" value="Genomic_DNA"/>
</dbReference>
<dbReference type="GO" id="GO:0005829">
    <property type="term" value="C:cytosol"/>
    <property type="evidence" value="ECO:0007669"/>
    <property type="project" value="TreeGrafter"/>
</dbReference>
<dbReference type="NCBIfam" id="TIGR03828">
    <property type="entry name" value="pfkB"/>
    <property type="match status" value="1"/>
</dbReference>
<comment type="function">
    <text evidence="8">Catalyzes the ATP-dependent phosphorylation of fructose-l-phosphate to fructose-l,6-bisphosphate.</text>
</comment>
<feature type="domain" description="Carbohydrate kinase PfkB" evidence="9">
    <location>
        <begin position="6"/>
        <end position="286"/>
    </location>
</feature>
<keyword evidence="3 7" id="KW-0547">Nucleotide-binding</keyword>
<organism evidence="10 11">
    <name type="scientific">Rossellomorea marisflavi</name>
    <dbReference type="NCBI Taxonomy" id="189381"/>
    <lineage>
        <taxon>Bacteria</taxon>
        <taxon>Bacillati</taxon>
        <taxon>Bacillota</taxon>
        <taxon>Bacilli</taxon>
        <taxon>Bacillales</taxon>
        <taxon>Bacillaceae</taxon>
        <taxon>Rossellomorea</taxon>
    </lineage>
</organism>
<dbReference type="CDD" id="cd01164">
    <property type="entry name" value="FruK_PfkB_like"/>
    <property type="match status" value="1"/>
</dbReference>
<evidence type="ECO:0000256" key="8">
    <source>
        <dbReference type="RuleBase" id="RU369061"/>
    </source>
</evidence>
<dbReference type="InterPro" id="IPR017583">
    <property type="entry name" value="Tagatose/fructose_Pkinase"/>
</dbReference>
<evidence type="ECO:0000256" key="4">
    <source>
        <dbReference type="ARBA" id="ARBA00022777"/>
    </source>
</evidence>
<evidence type="ECO:0000256" key="1">
    <source>
        <dbReference type="ARBA" id="ARBA00005380"/>
    </source>
</evidence>
<dbReference type="PATRIC" id="fig|189381.12.peg.4569"/>
<dbReference type="InterPro" id="IPR011611">
    <property type="entry name" value="PfkB_dom"/>
</dbReference>
<dbReference type="Proteomes" id="UP000037405">
    <property type="component" value="Unassembled WGS sequence"/>
</dbReference>
<comment type="pathway">
    <text evidence="7">Carbohydrate metabolism; D-tagatose 6-phosphate degradation; D-glyceraldehyde 3-phosphate and glycerone phosphate from D-tagatose 6-phosphate: step 1/2.</text>
</comment>
<protein>
    <recommendedName>
        <fullName evidence="7">Tagatose-6-phosphate kinase</fullName>
        <ecNumber evidence="7">2.7.1.144</ecNumber>
    </recommendedName>
</protein>
<comment type="similarity">
    <text evidence="1">Belongs to the carbohydrate kinase pfkB family.</text>
</comment>
<dbReference type="SUPFAM" id="SSF53613">
    <property type="entry name" value="Ribokinase-like"/>
    <property type="match status" value="1"/>
</dbReference>
<keyword evidence="2 7" id="KW-0808">Transferase</keyword>
<dbReference type="PIRSF" id="PIRSF000535">
    <property type="entry name" value="1PFK/6PFK/LacC"/>
    <property type="match status" value="1"/>
</dbReference>
<dbReference type="NCBIfam" id="TIGR03168">
    <property type="entry name" value="1-PFK"/>
    <property type="match status" value="1"/>
</dbReference>
<evidence type="ECO:0000256" key="6">
    <source>
        <dbReference type="ARBA" id="ARBA00047745"/>
    </source>
</evidence>
<evidence type="ECO:0000313" key="11">
    <source>
        <dbReference type="Proteomes" id="UP000037405"/>
    </source>
</evidence>
<comment type="similarity">
    <text evidence="7">Belongs to the carbohydrate kinase PfkB family. LacC subfamily.</text>
</comment>
<dbReference type="GO" id="GO:0009024">
    <property type="term" value="F:tagatose-6-phosphate kinase activity"/>
    <property type="evidence" value="ECO:0007669"/>
    <property type="project" value="UniProtKB-EC"/>
</dbReference>
<sequence>MIYTLTLNPSVDYIMEVADFTKGGLNRSETEAALPGGKGINVSRVLHTLGVESAALGFASGFTGEYIKQFLQQEDIRTDFVEVGGISRINVKVKSDDETEINGSGPEISEGHLDELLGKISALTDEDVLVLAGSIPSSVPKTFYHRIASLCQEQGTKVVIDAEKNLIEPVLPLAPYLIKPNHHELGEMFDVMIESEDDAIHYGRKLLEKGARNVIVSMAEKGALLLTGDRVFVSSVPNGELKSSVGAGDSTVAGFLAGLKKGYSIEDAFRLGTSSGSATAYSIGLCSAEKVESLYNNITITEK</sequence>
<reference evidence="11" key="1">
    <citation type="submission" date="2015-07" db="EMBL/GenBank/DDBJ databases">
        <title>Fjat-14235 jcm11544.</title>
        <authorList>
            <person name="Liu B."/>
            <person name="Wang J."/>
            <person name="Zhu Y."/>
            <person name="Liu G."/>
            <person name="Chen Q."/>
            <person name="Chen Z."/>
            <person name="Lan J."/>
            <person name="Che J."/>
            <person name="Ge C."/>
            <person name="Shi H."/>
            <person name="Pan Z."/>
            <person name="Liu X."/>
        </authorList>
    </citation>
    <scope>NUCLEOTIDE SEQUENCE [LARGE SCALE GENOMIC DNA]</scope>
    <source>
        <strain evidence="11">JCM 11544</strain>
    </source>
</reference>
<evidence type="ECO:0000256" key="2">
    <source>
        <dbReference type="ARBA" id="ARBA00022679"/>
    </source>
</evidence>
<keyword evidence="4 8" id="KW-0418">Kinase</keyword>
<proteinExistence type="inferred from homology"/>
<dbReference type="AlphaFoldDB" id="A0A0M0G340"/>
<keyword evidence="11" id="KW-1185">Reference proteome</keyword>
<dbReference type="InterPro" id="IPR022463">
    <property type="entry name" value="1-PFruKinase"/>
</dbReference>
<evidence type="ECO:0000259" key="9">
    <source>
        <dbReference type="Pfam" id="PF00294"/>
    </source>
</evidence>
<comment type="caution">
    <text evidence="10">The sequence shown here is derived from an EMBL/GenBank/DDBJ whole genome shotgun (WGS) entry which is preliminary data.</text>
</comment>
<evidence type="ECO:0000313" key="10">
    <source>
        <dbReference type="EMBL" id="KON83987.1"/>
    </source>
</evidence>
<comment type="catalytic activity">
    <reaction evidence="6 8">
        <text>beta-D-fructose 1-phosphate + ATP = beta-D-fructose 1,6-bisphosphate + ADP + H(+)</text>
        <dbReference type="Rhea" id="RHEA:14213"/>
        <dbReference type="ChEBI" id="CHEBI:15378"/>
        <dbReference type="ChEBI" id="CHEBI:30616"/>
        <dbReference type="ChEBI" id="CHEBI:32966"/>
        <dbReference type="ChEBI" id="CHEBI:138881"/>
        <dbReference type="ChEBI" id="CHEBI:456216"/>
        <dbReference type="EC" id="2.7.1.56"/>
    </reaction>
</comment>
<accession>A0A0M0G340</accession>